<evidence type="ECO:0000313" key="16">
    <source>
        <dbReference type="EMBL" id="CAF0982957.1"/>
    </source>
</evidence>
<dbReference type="Gene3D" id="1.20.1070.10">
    <property type="entry name" value="Rhodopsin 7-helix transmembrane proteins"/>
    <property type="match status" value="2"/>
</dbReference>
<evidence type="ECO:0000256" key="6">
    <source>
        <dbReference type="ARBA" id="ARBA00023136"/>
    </source>
</evidence>
<evidence type="ECO:0000256" key="9">
    <source>
        <dbReference type="ARBA" id="ARBA00023180"/>
    </source>
</evidence>
<evidence type="ECO:0000256" key="8">
    <source>
        <dbReference type="ARBA" id="ARBA00023170"/>
    </source>
</evidence>
<feature type="region of interest" description="Disordered" evidence="12">
    <location>
        <begin position="299"/>
        <end position="336"/>
    </location>
</feature>
<evidence type="ECO:0000256" key="1">
    <source>
        <dbReference type="ARBA" id="ARBA00004651"/>
    </source>
</evidence>
<dbReference type="EMBL" id="CAJNOE010000151">
    <property type="protein sequence ID" value="CAF0982957.1"/>
    <property type="molecule type" value="Genomic_DNA"/>
</dbReference>
<dbReference type="Proteomes" id="UP000663868">
    <property type="component" value="Unassembled WGS sequence"/>
</dbReference>
<name>A0A814KH93_9BILA</name>
<feature type="domain" description="G-protein coupled receptors family 1 profile" evidence="14">
    <location>
        <begin position="45"/>
        <end position="521"/>
    </location>
</feature>
<dbReference type="EMBL" id="CAJNOG010000184">
    <property type="protein sequence ID" value="CAF1051351.1"/>
    <property type="molecule type" value="Genomic_DNA"/>
</dbReference>
<protein>
    <recommendedName>
        <fullName evidence="14">G-protein coupled receptors family 1 profile domain-containing protein</fullName>
    </recommendedName>
</protein>
<dbReference type="PANTHER" id="PTHR45695:SF22">
    <property type="entry name" value="G-PROTEIN COUPLED RECEPTORS FAMILY 1 PROFILE DOMAIN-CONTAINING PROTEIN"/>
    <property type="match status" value="1"/>
</dbReference>
<dbReference type="EMBL" id="CAJOAY010000332">
    <property type="protein sequence ID" value="CAF3633967.1"/>
    <property type="molecule type" value="Genomic_DNA"/>
</dbReference>
<dbReference type="PRINTS" id="PR00358">
    <property type="entry name" value="BOMBESINR"/>
</dbReference>
<evidence type="ECO:0000256" key="7">
    <source>
        <dbReference type="ARBA" id="ARBA00023157"/>
    </source>
</evidence>
<feature type="transmembrane region" description="Helical" evidence="13">
    <location>
        <begin position="106"/>
        <end position="124"/>
    </location>
</feature>
<comment type="subcellular location">
    <subcellularLocation>
        <location evidence="1">Cell membrane</location>
        <topology evidence="1">Multi-pass membrane protein</topology>
    </subcellularLocation>
</comment>
<evidence type="ECO:0000256" key="4">
    <source>
        <dbReference type="ARBA" id="ARBA00022989"/>
    </source>
</evidence>
<dbReference type="InterPro" id="IPR000276">
    <property type="entry name" value="GPCR_Rhodpsn"/>
</dbReference>
<dbReference type="Proteomes" id="UP000663844">
    <property type="component" value="Unassembled WGS sequence"/>
</dbReference>
<keyword evidence="3 11" id="KW-0812">Transmembrane</keyword>
<dbReference type="PANTHER" id="PTHR45695">
    <property type="entry name" value="LEUCOKININ RECEPTOR-RELATED"/>
    <property type="match status" value="1"/>
</dbReference>
<dbReference type="GO" id="GO:0005886">
    <property type="term" value="C:plasma membrane"/>
    <property type="evidence" value="ECO:0007669"/>
    <property type="project" value="UniProtKB-SubCell"/>
</dbReference>
<comment type="similarity">
    <text evidence="11">Belongs to the G-protein coupled receptor 1 family.</text>
</comment>
<organism evidence="17 21">
    <name type="scientific">Adineta steineri</name>
    <dbReference type="NCBI Taxonomy" id="433720"/>
    <lineage>
        <taxon>Eukaryota</taxon>
        <taxon>Metazoa</taxon>
        <taxon>Spiralia</taxon>
        <taxon>Gnathifera</taxon>
        <taxon>Rotifera</taxon>
        <taxon>Eurotatoria</taxon>
        <taxon>Bdelloidea</taxon>
        <taxon>Adinetida</taxon>
        <taxon>Adinetidae</taxon>
        <taxon>Adineta</taxon>
    </lineage>
</organism>
<evidence type="ECO:0000313" key="18">
    <source>
        <dbReference type="EMBL" id="CAF3608286.1"/>
    </source>
</evidence>
<evidence type="ECO:0000259" key="14">
    <source>
        <dbReference type="PROSITE" id="PS50262"/>
    </source>
</evidence>
<accession>A0A814KH93</accession>
<keyword evidence="6 13" id="KW-0472">Membrane</keyword>
<dbReference type="Proteomes" id="UP000663881">
    <property type="component" value="Unassembled WGS sequence"/>
</dbReference>
<feature type="transmembrane region" description="Helical" evidence="13">
    <location>
        <begin position="66"/>
        <end position="86"/>
    </location>
</feature>
<keyword evidence="8 11" id="KW-0675">Receptor</keyword>
<dbReference type="EMBL" id="CAJNON010000095">
    <property type="protein sequence ID" value="CAF0956020.1"/>
    <property type="molecule type" value="Genomic_DNA"/>
</dbReference>
<feature type="transmembrane region" description="Helical" evidence="13">
    <location>
        <begin position="145"/>
        <end position="165"/>
    </location>
</feature>
<dbReference type="PRINTS" id="PR00237">
    <property type="entry name" value="GPCRRHODOPSN"/>
</dbReference>
<evidence type="ECO:0000256" key="3">
    <source>
        <dbReference type="ARBA" id="ARBA00022692"/>
    </source>
</evidence>
<evidence type="ECO:0000256" key="2">
    <source>
        <dbReference type="ARBA" id="ARBA00022475"/>
    </source>
</evidence>
<dbReference type="Pfam" id="PF00001">
    <property type="entry name" value="7tm_1"/>
    <property type="match status" value="1"/>
</dbReference>
<dbReference type="InterPro" id="IPR001556">
    <property type="entry name" value="Bombsn_rcpt-like"/>
</dbReference>
<evidence type="ECO:0000256" key="13">
    <source>
        <dbReference type="SAM" id="Phobius"/>
    </source>
</evidence>
<dbReference type="GO" id="GO:0008528">
    <property type="term" value="F:G protein-coupled peptide receptor activity"/>
    <property type="evidence" value="ECO:0007669"/>
    <property type="project" value="InterPro"/>
</dbReference>
<keyword evidence="4 13" id="KW-1133">Transmembrane helix</keyword>
<dbReference type="OrthoDB" id="10037617at2759"/>
<evidence type="ECO:0000313" key="17">
    <source>
        <dbReference type="EMBL" id="CAF1051351.1"/>
    </source>
</evidence>
<feature type="transmembrane region" description="Helical" evidence="13">
    <location>
        <begin position="196"/>
        <end position="224"/>
    </location>
</feature>
<comment type="caution">
    <text evidence="17">The sequence shown here is derived from an EMBL/GenBank/DDBJ whole genome shotgun (WGS) entry which is preliminary data.</text>
</comment>
<dbReference type="PROSITE" id="PS00237">
    <property type="entry name" value="G_PROTEIN_RECEP_F1_1"/>
    <property type="match status" value="1"/>
</dbReference>
<keyword evidence="2" id="KW-1003">Cell membrane</keyword>
<dbReference type="InterPro" id="IPR017452">
    <property type="entry name" value="GPCR_Rhodpsn_7TM"/>
</dbReference>
<keyword evidence="7" id="KW-1015">Disulfide bond</keyword>
<dbReference type="Proteomes" id="UP000663891">
    <property type="component" value="Unassembled WGS sequence"/>
</dbReference>
<evidence type="ECO:0000256" key="5">
    <source>
        <dbReference type="ARBA" id="ARBA00023040"/>
    </source>
</evidence>
<feature type="transmembrane region" description="Helical" evidence="13">
    <location>
        <begin position="431"/>
        <end position="456"/>
    </location>
</feature>
<evidence type="ECO:0000256" key="11">
    <source>
        <dbReference type="RuleBase" id="RU000688"/>
    </source>
</evidence>
<dbReference type="Proteomes" id="UP000663860">
    <property type="component" value="Unassembled WGS sequence"/>
</dbReference>
<evidence type="ECO:0000313" key="21">
    <source>
        <dbReference type="Proteomes" id="UP000663845"/>
    </source>
</evidence>
<proteinExistence type="inferred from homology"/>
<dbReference type="Proteomes" id="UP000663845">
    <property type="component" value="Unassembled WGS sequence"/>
</dbReference>
<evidence type="ECO:0000313" key="20">
    <source>
        <dbReference type="EMBL" id="CAF3745798.1"/>
    </source>
</evidence>
<keyword evidence="10 11" id="KW-0807">Transducer</keyword>
<dbReference type="SUPFAM" id="SSF81321">
    <property type="entry name" value="Family A G protein-coupled receptor-like"/>
    <property type="match status" value="1"/>
</dbReference>
<dbReference type="PROSITE" id="PS50262">
    <property type="entry name" value="G_PROTEIN_RECEP_F1_2"/>
    <property type="match status" value="1"/>
</dbReference>
<evidence type="ECO:0000256" key="12">
    <source>
        <dbReference type="SAM" id="MobiDB-lite"/>
    </source>
</evidence>
<sequence length="580" mass="66843">MVHNSNDHTNASNSLWNNFQAKTSLPFSFILYFAHGLVFLIGLIANIFVIVVIIKCRRMRTLTNRFLLNLAISDLLATLICLPPTAYHHYDKRWIFGEFLCRFVPFIQGTSVAVSIFTLMAVSVDRFIAIHKPIHSKLLCTSPRIIIIIGIIWIFSFLLMIPLIVHHRIIDPFDITLTACAETWQQNMNARLAYDFILLFVLFILPFTLMTYCYIRISFSLWFIDSNRRTSLSSSSTANAARFSTISEDSPQIDVNDIRHQSTQKHRPYYIHYHKKHENDLKRKQQIQEQDEYRSLMNSSGTKLISHRPRRSTTMNDMKPKSFSITTTTSTAPAGHTLCRRSSSLIGRRFGENGYVRHNSHDIQQVRHNIPTRHRQSASPYTSGILRTSLTSLQSQNRILGNINNTNNHHHHRSVVDVERASRFLQSRRRVVKLLITLVIVFFITRLPSNILSIYIDITSNSYIPHSTFPNGTKSEIIEDVYKDLLSHVANTDKKMTLVHYVNPILQLFSLSNSAINPLCYCVMSHAVKNVITLIRQKLRRRGEKKASSIPLTQRPGVLNQSLKMMVRRRNSHEIDGLIH</sequence>
<dbReference type="AlphaFoldDB" id="A0A814KH93"/>
<feature type="transmembrane region" description="Helical" evidence="13">
    <location>
        <begin position="29"/>
        <end position="54"/>
    </location>
</feature>
<evidence type="ECO:0000313" key="15">
    <source>
        <dbReference type="EMBL" id="CAF0956020.1"/>
    </source>
</evidence>
<dbReference type="EMBL" id="CAJOBB010000760">
    <property type="protein sequence ID" value="CAF3745798.1"/>
    <property type="molecule type" value="Genomic_DNA"/>
</dbReference>
<gene>
    <name evidence="16" type="ORF">IZO911_LOCUS16674</name>
    <name evidence="17" type="ORF">JYZ213_LOCUS18697</name>
    <name evidence="20" type="ORF">KXQ929_LOCUS13942</name>
    <name evidence="19" type="ORF">OKA104_LOCUS8280</name>
    <name evidence="18" type="ORF">OXD698_LOCUS6783</name>
    <name evidence="15" type="ORF">VCS650_LOCUS12336</name>
</gene>
<dbReference type="EMBL" id="CAJOAZ010000300">
    <property type="protein sequence ID" value="CAF3608286.1"/>
    <property type="molecule type" value="Genomic_DNA"/>
</dbReference>
<reference evidence="17" key="1">
    <citation type="submission" date="2021-02" db="EMBL/GenBank/DDBJ databases">
        <authorList>
            <person name="Nowell W R."/>
        </authorList>
    </citation>
    <scope>NUCLEOTIDE SEQUENCE</scope>
</reference>
<feature type="compositionally biased region" description="Low complexity" evidence="12">
    <location>
        <begin position="322"/>
        <end position="331"/>
    </location>
</feature>
<evidence type="ECO:0000313" key="19">
    <source>
        <dbReference type="EMBL" id="CAF3633967.1"/>
    </source>
</evidence>
<keyword evidence="5 11" id="KW-0297">G-protein coupled receptor</keyword>
<evidence type="ECO:0000256" key="10">
    <source>
        <dbReference type="ARBA" id="ARBA00023224"/>
    </source>
</evidence>
<keyword evidence="9" id="KW-0325">Glycoprotein</keyword>